<dbReference type="AlphaFoldDB" id="A0A9D1JMF8"/>
<dbReference type="Proteomes" id="UP000823928">
    <property type="component" value="Unassembled WGS sequence"/>
</dbReference>
<evidence type="ECO:0000256" key="1">
    <source>
        <dbReference type="SAM" id="SignalP"/>
    </source>
</evidence>
<gene>
    <name evidence="2" type="ORF">IAC10_00615</name>
</gene>
<sequence>MKKLFLFFTTLILLFTTTACTGDKPAILFNKNPITKETVMDYSTVFKPNVRIYYLILMPKKVHSRFIYIQIIKKDNSQERLGYKLYWANTVRLKDEQVFYYDDYIVISQPGAYIMKVYSKDNPTVPLTMAQFFVRQ</sequence>
<evidence type="ECO:0000313" key="3">
    <source>
        <dbReference type="Proteomes" id="UP000823928"/>
    </source>
</evidence>
<dbReference type="EMBL" id="DVIU01000015">
    <property type="protein sequence ID" value="HIS35120.1"/>
    <property type="molecule type" value="Genomic_DNA"/>
</dbReference>
<protein>
    <recommendedName>
        <fullName evidence="4">Lipoprotein</fullName>
    </recommendedName>
</protein>
<reference evidence="2" key="1">
    <citation type="submission" date="2020-10" db="EMBL/GenBank/DDBJ databases">
        <authorList>
            <person name="Gilroy R."/>
        </authorList>
    </citation>
    <scope>NUCLEOTIDE SEQUENCE</scope>
    <source>
        <strain evidence="2">6276</strain>
    </source>
</reference>
<feature type="chain" id="PRO_5038341966" description="Lipoprotein" evidence="1">
    <location>
        <begin position="22"/>
        <end position="136"/>
    </location>
</feature>
<name>A0A9D1JMF8_9BACT</name>
<feature type="signal peptide" evidence="1">
    <location>
        <begin position="1"/>
        <end position="21"/>
    </location>
</feature>
<dbReference type="PROSITE" id="PS51257">
    <property type="entry name" value="PROKAR_LIPOPROTEIN"/>
    <property type="match status" value="1"/>
</dbReference>
<reference evidence="2" key="2">
    <citation type="journal article" date="2021" name="PeerJ">
        <title>Extensive microbial diversity within the chicken gut microbiome revealed by metagenomics and culture.</title>
        <authorList>
            <person name="Gilroy R."/>
            <person name="Ravi A."/>
            <person name="Getino M."/>
            <person name="Pursley I."/>
            <person name="Horton D.L."/>
            <person name="Alikhan N.F."/>
            <person name="Baker D."/>
            <person name="Gharbi K."/>
            <person name="Hall N."/>
            <person name="Watson M."/>
            <person name="Adriaenssens E.M."/>
            <person name="Foster-Nyarko E."/>
            <person name="Jarju S."/>
            <person name="Secka A."/>
            <person name="Antonio M."/>
            <person name="Oren A."/>
            <person name="Chaudhuri R.R."/>
            <person name="La Ragione R."/>
            <person name="Hildebrand F."/>
            <person name="Pallen M.J."/>
        </authorList>
    </citation>
    <scope>NUCLEOTIDE SEQUENCE</scope>
    <source>
        <strain evidence="2">6276</strain>
    </source>
</reference>
<proteinExistence type="predicted"/>
<evidence type="ECO:0000313" key="2">
    <source>
        <dbReference type="EMBL" id="HIS35120.1"/>
    </source>
</evidence>
<evidence type="ECO:0008006" key="4">
    <source>
        <dbReference type="Google" id="ProtNLM"/>
    </source>
</evidence>
<keyword evidence="1" id="KW-0732">Signal</keyword>
<organism evidence="2 3">
    <name type="scientific">Candidatus Scatousia excrementigallinarum</name>
    <dbReference type="NCBI Taxonomy" id="2840935"/>
    <lineage>
        <taxon>Bacteria</taxon>
        <taxon>Candidatus Scatousia</taxon>
    </lineage>
</organism>
<accession>A0A9D1JMF8</accession>
<comment type="caution">
    <text evidence="2">The sequence shown here is derived from an EMBL/GenBank/DDBJ whole genome shotgun (WGS) entry which is preliminary data.</text>
</comment>